<organism evidence="1 2">
    <name type="scientific">Amycolatopsis pretoriensis</name>
    <dbReference type="NCBI Taxonomy" id="218821"/>
    <lineage>
        <taxon>Bacteria</taxon>
        <taxon>Bacillati</taxon>
        <taxon>Actinomycetota</taxon>
        <taxon>Actinomycetes</taxon>
        <taxon>Pseudonocardiales</taxon>
        <taxon>Pseudonocardiaceae</taxon>
        <taxon>Amycolatopsis</taxon>
    </lineage>
</organism>
<dbReference type="RefSeq" id="WP_086680912.1">
    <property type="nucleotide sequence ID" value="NZ_FNUJ01000004.1"/>
</dbReference>
<evidence type="ECO:0000313" key="1">
    <source>
        <dbReference type="EMBL" id="SEF29270.1"/>
    </source>
</evidence>
<dbReference type="EMBL" id="FNUJ01000004">
    <property type="protein sequence ID" value="SEF29270.1"/>
    <property type="molecule type" value="Genomic_DNA"/>
</dbReference>
<dbReference type="STRING" id="218821.SAMN05421837_104616"/>
<keyword evidence="2" id="KW-1185">Reference proteome</keyword>
<reference evidence="2" key="1">
    <citation type="submission" date="2016-10" db="EMBL/GenBank/DDBJ databases">
        <authorList>
            <person name="Varghese N."/>
            <person name="Submissions S."/>
        </authorList>
    </citation>
    <scope>NUCLEOTIDE SEQUENCE [LARGE SCALE GENOMIC DNA]</scope>
    <source>
        <strain evidence="2">DSM 44654</strain>
    </source>
</reference>
<dbReference type="OrthoDB" id="4086179at2"/>
<accession>A0A1H5QT43</accession>
<protein>
    <submittedName>
        <fullName evidence="1">Uncharacterized protein</fullName>
    </submittedName>
</protein>
<evidence type="ECO:0000313" key="2">
    <source>
        <dbReference type="Proteomes" id="UP000198878"/>
    </source>
</evidence>
<sequence length="238" mass="26740">MTADLHEESVKFAQQIQDLLDAVLPMSEAEDQEVRKLKVIEHEDSYAIRPGTLQKVGAVWLTKGGDHVADLHLSYLCALDRSRGFLAVRKSKFQLTSARPKEGPPLFRLDFDNKAHTVPAAHWNVNGERGATSVLLARCNPDHVGLLSQVHLPVGGVRYRPCLEDFLDLLLTEFKFDRNPAWQDRIEDGRESWRRLQTRAIVRDSPEDAAEVLAKLGYSVTPPDSGHTATNLEALRCR</sequence>
<proteinExistence type="predicted"/>
<name>A0A1H5QT43_9PSEU</name>
<dbReference type="AlphaFoldDB" id="A0A1H5QT43"/>
<gene>
    <name evidence="1" type="ORF">SAMN05421837_104616</name>
</gene>
<dbReference type="Proteomes" id="UP000198878">
    <property type="component" value="Unassembled WGS sequence"/>
</dbReference>